<reference evidence="3 4" key="1">
    <citation type="submission" date="2017-06" db="EMBL/GenBank/DDBJ databases">
        <title>Description of Rhodopirellula bahusiensis sp. nov.</title>
        <authorList>
            <person name="Kizina J."/>
            <person name="Harder J."/>
        </authorList>
    </citation>
    <scope>NUCLEOTIDE SEQUENCE [LARGE SCALE GENOMIC DNA]</scope>
    <source>
        <strain evidence="3 4">SWK21</strain>
    </source>
</reference>
<name>A0A2G1WAE9_9BACT</name>
<evidence type="ECO:0000256" key="1">
    <source>
        <dbReference type="SAM" id="SignalP"/>
    </source>
</evidence>
<comment type="caution">
    <text evidence="3">The sequence shown here is derived from an EMBL/GenBank/DDBJ whole genome shotgun (WGS) entry which is preliminary data.</text>
</comment>
<dbReference type="EMBL" id="NIZW01000004">
    <property type="protein sequence ID" value="PHQ35986.1"/>
    <property type="molecule type" value="Genomic_DNA"/>
</dbReference>
<keyword evidence="1" id="KW-0732">Signal</keyword>
<dbReference type="OrthoDB" id="9809695at2"/>
<feature type="chain" id="PRO_5013565313" description="NIPSNAP domain-containing protein" evidence="1">
    <location>
        <begin position="32"/>
        <end position="264"/>
    </location>
</feature>
<dbReference type="Proteomes" id="UP000225740">
    <property type="component" value="Unassembled WGS sequence"/>
</dbReference>
<dbReference type="PROSITE" id="PS51257">
    <property type="entry name" value="PROKAR_LIPOPROTEIN"/>
    <property type="match status" value="1"/>
</dbReference>
<dbReference type="Pfam" id="PF07978">
    <property type="entry name" value="NIPSNAP"/>
    <property type="match status" value="2"/>
</dbReference>
<dbReference type="Gene3D" id="3.30.70.100">
    <property type="match status" value="2"/>
</dbReference>
<accession>A0A2G1WAE9</accession>
<evidence type="ECO:0000313" key="4">
    <source>
        <dbReference type="Proteomes" id="UP000225740"/>
    </source>
</evidence>
<dbReference type="InterPro" id="IPR011008">
    <property type="entry name" value="Dimeric_a/b-barrel"/>
</dbReference>
<dbReference type="AlphaFoldDB" id="A0A2G1WAE9"/>
<proteinExistence type="predicted"/>
<dbReference type="SUPFAM" id="SSF54909">
    <property type="entry name" value="Dimeric alpha+beta barrel"/>
    <property type="match status" value="2"/>
</dbReference>
<evidence type="ECO:0000313" key="3">
    <source>
        <dbReference type="EMBL" id="PHQ35986.1"/>
    </source>
</evidence>
<evidence type="ECO:0000259" key="2">
    <source>
        <dbReference type="Pfam" id="PF07978"/>
    </source>
</evidence>
<keyword evidence="4" id="KW-1185">Reference proteome</keyword>
<feature type="signal peptide" evidence="1">
    <location>
        <begin position="1"/>
        <end position="31"/>
    </location>
</feature>
<sequence>MKTLPMKRWMTFGWIAALSFTACLQPAMSSADEYYEVRTIVLGEKGDAAAIDQYLEKALIPALERQNIGPIGVFAPKPGSETEQGSVFVVIPFSKLGQMESSREALAKDDEYQTAAADYLGRDPKSAPYSRISSELLTAMDCWPKTVVPDGTLENDERVYELRLYESSNERLGDLKVEMFNAGEVPIFLDSGIQPIFIGQALIGPQTPSLTYLTVYKDEAARAKAWDAFRAHPDWKVLSKNKRYGGTVSRIDKFVLSAKPYSQM</sequence>
<dbReference type="InterPro" id="IPR012577">
    <property type="entry name" value="NIPSNAP"/>
</dbReference>
<feature type="domain" description="NIPSNAP" evidence="2">
    <location>
        <begin position="160"/>
        <end position="263"/>
    </location>
</feature>
<organism evidence="3 4">
    <name type="scientific">Rhodopirellula bahusiensis</name>
    <dbReference type="NCBI Taxonomy" id="2014065"/>
    <lineage>
        <taxon>Bacteria</taxon>
        <taxon>Pseudomonadati</taxon>
        <taxon>Planctomycetota</taxon>
        <taxon>Planctomycetia</taxon>
        <taxon>Pirellulales</taxon>
        <taxon>Pirellulaceae</taxon>
        <taxon>Rhodopirellula</taxon>
    </lineage>
</organism>
<gene>
    <name evidence="3" type="ORF">CEE69_07255</name>
</gene>
<feature type="domain" description="NIPSNAP" evidence="2">
    <location>
        <begin position="35"/>
        <end position="115"/>
    </location>
</feature>
<protein>
    <recommendedName>
        <fullName evidence="2">NIPSNAP domain-containing protein</fullName>
    </recommendedName>
</protein>